<dbReference type="EMBL" id="LNYR01000034">
    <property type="protein sequence ID" value="KTD46231.1"/>
    <property type="molecule type" value="Genomic_DNA"/>
</dbReference>
<dbReference type="AlphaFoldDB" id="A0A378L4D9"/>
<name>A0A378L4D9_9GAMM</name>
<evidence type="ECO:0000313" key="5">
    <source>
        <dbReference type="EMBL" id="KTD46231.1"/>
    </source>
</evidence>
<dbReference type="Gene3D" id="3.40.50.1820">
    <property type="entry name" value="alpha/beta hydrolase"/>
    <property type="match status" value="1"/>
</dbReference>
<dbReference type="Proteomes" id="UP000054639">
    <property type="component" value="Unassembled WGS sequence"/>
</dbReference>
<dbReference type="InterPro" id="IPR002410">
    <property type="entry name" value="Peptidase_S33"/>
</dbReference>
<dbReference type="NCBIfam" id="NF002938">
    <property type="entry name" value="PRK03592.1"/>
    <property type="match status" value="1"/>
</dbReference>
<dbReference type="EC" id="1.11.1.10" evidence="6"/>
<dbReference type="PANTHER" id="PTHR43798">
    <property type="entry name" value="MONOACYLGLYCEROL LIPASE"/>
    <property type="match status" value="1"/>
</dbReference>
<keyword evidence="2 6" id="KW-0378">Hydrolase</keyword>
<gene>
    <name evidence="6" type="primary">cpo_2</name>
    <name evidence="5" type="synonym">cpo_1</name>
    <name evidence="5" type="ORF">Lqua_2334</name>
    <name evidence="6" type="ORF">NCTC12376_02826</name>
</gene>
<evidence type="ECO:0000259" key="3">
    <source>
        <dbReference type="Pfam" id="PF00561"/>
    </source>
</evidence>
<evidence type="ECO:0000259" key="4">
    <source>
        <dbReference type="Pfam" id="PF01814"/>
    </source>
</evidence>
<keyword evidence="7" id="KW-1185">Reference proteome</keyword>
<sequence>MMHNHQFINADYPFQSRFISIKGANLHYIEEGEGKPILFLHGMPSSSYMWRNIIPHLKAYGRCIALDLIGHGNSDSPDIEFRVEDHLAYLTEFIEQLDLKDILIVGHSWGASLGIAYAKTHEHNIRGLSYLEPMLGAWNHWEDFNPNNSAAQDLFKKFRSPEGWELIVNQNMFLEQIFINASMRALSPEENAHYINPFQAIERRKAAWRAPQELPIAHNPADVVTLVDTNFSWMKKTTIPQLFFYTDPAAFFTKEAVDQFVQQACAVTPCYLGKGVYNHAEDYPHEIGFTLVAWIINNYSLGSVTPKFSFYTIIHKAIRKSLFDTAVLAGQTDFFDIDKRETFIKKFSDLMSLLKNHSLNEDTYILPLLIEKKIAPSIEQDHEHLEADLQRLEQMLRITCECQEQSICDELGNNFYLAFNEFISHYLQHLFDEETYIMPALREAYPLSVLLSSMDEFKKSQSEEEMKQSLSLILGAINTKESQLILNNNQQSASQEIY</sequence>
<protein>
    <submittedName>
        <fullName evidence="6">Chloroperoxidase</fullName>
        <ecNumber evidence="6">1.11.1.10</ecNumber>
        <ecNumber evidence="6">3.8.1.5</ecNumber>
    </submittedName>
</protein>
<dbReference type="OrthoDB" id="9779853at2"/>
<organism evidence="6 8">
    <name type="scientific">Legionella quateirensis</name>
    <dbReference type="NCBI Taxonomy" id="45072"/>
    <lineage>
        <taxon>Bacteria</taxon>
        <taxon>Pseudomonadati</taxon>
        <taxon>Pseudomonadota</taxon>
        <taxon>Gammaproteobacteria</taxon>
        <taxon>Legionellales</taxon>
        <taxon>Legionellaceae</taxon>
        <taxon>Legionella</taxon>
    </lineage>
</organism>
<dbReference type="RefSeq" id="WP_058474485.1">
    <property type="nucleotide sequence ID" value="NZ_CAAAIL010000016.1"/>
</dbReference>
<dbReference type="PANTHER" id="PTHR43798:SF33">
    <property type="entry name" value="HYDROLASE, PUTATIVE (AFU_ORTHOLOGUE AFUA_2G14860)-RELATED"/>
    <property type="match status" value="1"/>
</dbReference>
<keyword evidence="6" id="KW-0575">Peroxidase</keyword>
<evidence type="ECO:0000313" key="8">
    <source>
        <dbReference type="Proteomes" id="UP000254230"/>
    </source>
</evidence>
<proteinExistence type="inferred from homology"/>
<evidence type="ECO:0000256" key="2">
    <source>
        <dbReference type="ARBA" id="ARBA00022801"/>
    </source>
</evidence>
<dbReference type="Proteomes" id="UP000254230">
    <property type="component" value="Unassembled WGS sequence"/>
</dbReference>
<dbReference type="InterPro" id="IPR050266">
    <property type="entry name" value="AB_hydrolase_sf"/>
</dbReference>
<dbReference type="GO" id="GO:0006508">
    <property type="term" value="P:proteolysis"/>
    <property type="evidence" value="ECO:0007669"/>
    <property type="project" value="InterPro"/>
</dbReference>
<feature type="domain" description="Hemerythrin-like" evidence="4">
    <location>
        <begin position="315"/>
        <end position="441"/>
    </location>
</feature>
<evidence type="ECO:0000313" key="7">
    <source>
        <dbReference type="Proteomes" id="UP000054639"/>
    </source>
</evidence>
<dbReference type="SUPFAM" id="SSF53474">
    <property type="entry name" value="alpha/beta-Hydrolases"/>
    <property type="match status" value="1"/>
</dbReference>
<dbReference type="GO" id="GO:0016020">
    <property type="term" value="C:membrane"/>
    <property type="evidence" value="ECO:0007669"/>
    <property type="project" value="TreeGrafter"/>
</dbReference>
<dbReference type="Pfam" id="PF01814">
    <property type="entry name" value="Hemerythrin"/>
    <property type="match status" value="1"/>
</dbReference>
<dbReference type="GO" id="GO:0018786">
    <property type="term" value="F:haloalkane dehalogenase activity"/>
    <property type="evidence" value="ECO:0007669"/>
    <property type="project" value="UniProtKB-EC"/>
</dbReference>
<dbReference type="GO" id="GO:0016691">
    <property type="term" value="F:chloride peroxidase activity"/>
    <property type="evidence" value="ECO:0007669"/>
    <property type="project" value="UniProtKB-EC"/>
</dbReference>
<dbReference type="Gene3D" id="1.20.120.520">
    <property type="entry name" value="nmb1532 protein domain like"/>
    <property type="match status" value="1"/>
</dbReference>
<dbReference type="Pfam" id="PF00561">
    <property type="entry name" value="Abhydrolase_1"/>
    <property type="match status" value="1"/>
</dbReference>
<dbReference type="InterPro" id="IPR029058">
    <property type="entry name" value="AB_hydrolase_fold"/>
</dbReference>
<reference evidence="5 7" key="1">
    <citation type="submission" date="2015-11" db="EMBL/GenBank/DDBJ databases">
        <title>Genomic analysis of 38 Legionella species identifies large and diverse effector repertoires.</title>
        <authorList>
            <person name="Burstein D."/>
            <person name="Amaro F."/>
            <person name="Zusman T."/>
            <person name="Lifshitz Z."/>
            <person name="Cohen O."/>
            <person name="Gilbert J.A."/>
            <person name="Pupko T."/>
            <person name="Shuman H.A."/>
            <person name="Segal G."/>
        </authorList>
    </citation>
    <scope>NUCLEOTIDE SEQUENCE [LARGE SCALE GENOMIC DNA]</scope>
    <source>
        <strain evidence="5 7">ATCC 49507</strain>
    </source>
</reference>
<comment type="similarity">
    <text evidence="1">Belongs to the peptidase S33 family.</text>
</comment>
<evidence type="ECO:0000313" key="6">
    <source>
        <dbReference type="EMBL" id="STY19000.1"/>
    </source>
</evidence>
<dbReference type="STRING" id="45072.Lqua_2334"/>
<dbReference type="InterPro" id="IPR012312">
    <property type="entry name" value="Hemerythrin-like"/>
</dbReference>
<feature type="domain" description="AB hydrolase-1" evidence="3">
    <location>
        <begin position="35"/>
        <end position="144"/>
    </location>
</feature>
<dbReference type="EC" id="3.8.1.5" evidence="6"/>
<evidence type="ECO:0000256" key="1">
    <source>
        <dbReference type="ARBA" id="ARBA00010088"/>
    </source>
</evidence>
<dbReference type="PRINTS" id="PR00793">
    <property type="entry name" value="PROAMNOPTASE"/>
</dbReference>
<accession>A0A378L4D9</accession>
<keyword evidence="6" id="KW-0560">Oxidoreductase</keyword>
<dbReference type="EMBL" id="UGOW01000001">
    <property type="protein sequence ID" value="STY19000.1"/>
    <property type="molecule type" value="Genomic_DNA"/>
</dbReference>
<reference evidence="6 8" key="2">
    <citation type="submission" date="2018-06" db="EMBL/GenBank/DDBJ databases">
        <authorList>
            <consortium name="Pathogen Informatics"/>
            <person name="Doyle S."/>
        </authorList>
    </citation>
    <scope>NUCLEOTIDE SEQUENCE [LARGE SCALE GENOMIC DNA]</scope>
    <source>
        <strain evidence="6 8">NCTC12376</strain>
    </source>
</reference>
<dbReference type="GO" id="GO:0008233">
    <property type="term" value="F:peptidase activity"/>
    <property type="evidence" value="ECO:0007669"/>
    <property type="project" value="InterPro"/>
</dbReference>
<dbReference type="InterPro" id="IPR000073">
    <property type="entry name" value="AB_hydrolase_1"/>
</dbReference>